<dbReference type="RefSeq" id="WP_216939226.1">
    <property type="nucleotide sequence ID" value="NZ_CP077062.1"/>
</dbReference>
<feature type="compositionally biased region" description="Low complexity" evidence="1">
    <location>
        <begin position="76"/>
        <end position="103"/>
    </location>
</feature>
<protein>
    <submittedName>
        <fullName evidence="2">Uncharacterized protein</fullName>
    </submittedName>
</protein>
<evidence type="ECO:0000256" key="1">
    <source>
        <dbReference type="SAM" id="MobiDB-lite"/>
    </source>
</evidence>
<reference evidence="2" key="1">
    <citation type="submission" date="2021-06" db="EMBL/GenBank/DDBJ databases">
        <title>Complete genome sequence of Nocardioides sp. G188.</title>
        <authorList>
            <person name="Im W.-T."/>
        </authorList>
    </citation>
    <scope>NUCLEOTIDE SEQUENCE</scope>
    <source>
        <strain evidence="2">G188</strain>
    </source>
</reference>
<dbReference type="AlphaFoldDB" id="A0A975XZR7"/>
<accession>A0A975XZR7</accession>
<name>A0A975XZR7_9ACTN</name>
<organism evidence="2 3">
    <name type="scientific">Nocardioides panacis</name>
    <dbReference type="NCBI Taxonomy" id="2849501"/>
    <lineage>
        <taxon>Bacteria</taxon>
        <taxon>Bacillati</taxon>
        <taxon>Actinomycetota</taxon>
        <taxon>Actinomycetes</taxon>
        <taxon>Propionibacteriales</taxon>
        <taxon>Nocardioidaceae</taxon>
        <taxon>Nocardioides</taxon>
    </lineage>
</organism>
<gene>
    <name evidence="2" type="ORF">KRR39_20350</name>
</gene>
<proteinExistence type="predicted"/>
<feature type="compositionally biased region" description="Polar residues" evidence="1">
    <location>
        <begin position="63"/>
        <end position="75"/>
    </location>
</feature>
<sequence length="303" mass="32055">MPKDSGFNDSTADNDARVVHVDFTARTSAEVTVDLFDDVQDGSLSEDCRSRVIVFPIKTATTVDEGSKTAQEQSCTTSTASDAAPRSSARSSSTGSSSPLPSRGGSGSLGVLMPSLPLRSPVSGTGASDVGVLTHALVAAHVGLRVNNQYPENLIERLFAFSEALVNANPNRRRVIATEASGLAFRYLTRLAPVDPWNVLGVEYDTEGGGRVDVAWFHTVDGSVMFDELKTSRVATVMPKGWVAQARRYSVAGAATFGDHFVGTRLVPIDVMRLARLVPSVGLPVPISPRRGNPTRPTAGGLS</sequence>
<dbReference type="Proteomes" id="UP000683575">
    <property type="component" value="Chromosome"/>
</dbReference>
<keyword evidence="3" id="KW-1185">Reference proteome</keyword>
<dbReference type="KEGG" id="nps:KRR39_20350"/>
<dbReference type="EMBL" id="CP077062">
    <property type="protein sequence ID" value="QWZ07716.1"/>
    <property type="molecule type" value="Genomic_DNA"/>
</dbReference>
<feature type="region of interest" description="Disordered" evidence="1">
    <location>
        <begin position="63"/>
        <end position="107"/>
    </location>
</feature>
<evidence type="ECO:0000313" key="3">
    <source>
        <dbReference type="Proteomes" id="UP000683575"/>
    </source>
</evidence>
<evidence type="ECO:0000313" key="2">
    <source>
        <dbReference type="EMBL" id="QWZ07716.1"/>
    </source>
</evidence>